<dbReference type="Gene3D" id="3.50.50.60">
    <property type="entry name" value="FAD/NAD(P)-binding domain"/>
    <property type="match status" value="1"/>
</dbReference>
<dbReference type="Proteomes" id="UP000078559">
    <property type="component" value="Chromosome 5"/>
</dbReference>
<sequence>MKDENLYAGLSLHSAQHRNAQLLKEHGVKSVAIIGSANTAFDIIQDCHNAGLKTTTVARSPTYIHPYGYVMDPHGTRAHDLMPLEATDRLLNTHDLFAPLVAQGIMMTATSPSPKQAPLSSTAGTRPSPFSII</sequence>
<reference evidence="2" key="1">
    <citation type="submission" date="2014-12" db="EMBL/GenBank/DDBJ databases">
        <title>Genome Sequence of Valsa Canker Pathogens Uncovers a Specific Adaption of Colonization on Woody Bark.</title>
        <authorList>
            <person name="Yin Z."/>
            <person name="Liu H."/>
            <person name="Gao X."/>
            <person name="Li Z."/>
            <person name="Song N."/>
            <person name="Ke X."/>
            <person name="Dai Q."/>
            <person name="Wu Y."/>
            <person name="Sun Y."/>
            <person name="Xu J.-R."/>
            <person name="Kang Z.K."/>
            <person name="Wang L."/>
            <person name="Huang L."/>
        </authorList>
    </citation>
    <scope>NUCLEOTIDE SEQUENCE [LARGE SCALE GENOMIC DNA]</scope>
    <source>
        <strain evidence="2">03-8</strain>
    </source>
</reference>
<organism evidence="2 3">
    <name type="scientific">Cytospora mali</name>
    <name type="common">Apple Valsa canker fungus</name>
    <name type="synonym">Valsa mali</name>
    <dbReference type="NCBI Taxonomy" id="578113"/>
    <lineage>
        <taxon>Eukaryota</taxon>
        <taxon>Fungi</taxon>
        <taxon>Dikarya</taxon>
        <taxon>Ascomycota</taxon>
        <taxon>Pezizomycotina</taxon>
        <taxon>Sordariomycetes</taxon>
        <taxon>Sordariomycetidae</taxon>
        <taxon>Diaporthales</taxon>
        <taxon>Cytosporaceae</taxon>
        <taxon>Cytospora</taxon>
    </lineage>
</organism>
<evidence type="ECO:0000313" key="2">
    <source>
        <dbReference type="EMBL" id="KUI69246.1"/>
    </source>
</evidence>
<evidence type="ECO:0000313" key="3">
    <source>
        <dbReference type="Proteomes" id="UP000078559"/>
    </source>
</evidence>
<dbReference type="InterPro" id="IPR036188">
    <property type="entry name" value="FAD/NAD-bd_sf"/>
</dbReference>
<gene>
    <name evidence="2" type="ORF">VM1G_11621</name>
</gene>
<feature type="region of interest" description="Disordered" evidence="1">
    <location>
        <begin position="111"/>
        <end position="133"/>
    </location>
</feature>
<accession>A0A194VYC7</accession>
<dbReference type="SUPFAM" id="SSF51905">
    <property type="entry name" value="FAD/NAD(P)-binding domain"/>
    <property type="match status" value="1"/>
</dbReference>
<protein>
    <submittedName>
        <fullName evidence="2">Uncharacterized protein</fullName>
    </submittedName>
</protein>
<evidence type="ECO:0000256" key="1">
    <source>
        <dbReference type="SAM" id="MobiDB-lite"/>
    </source>
</evidence>
<dbReference type="EMBL" id="CM003102">
    <property type="protein sequence ID" value="KUI69246.1"/>
    <property type="molecule type" value="Genomic_DNA"/>
</dbReference>
<keyword evidence="3" id="KW-1185">Reference proteome</keyword>
<proteinExistence type="predicted"/>
<name>A0A194VYC7_CYTMA</name>
<dbReference type="AlphaFoldDB" id="A0A194VYC7"/>
<feature type="compositionally biased region" description="Polar residues" evidence="1">
    <location>
        <begin position="111"/>
        <end position="125"/>
    </location>
</feature>